<dbReference type="AlphaFoldDB" id="A0A545V3K7"/>
<name>A0A545V3K7_9HYPO</name>
<comment type="caution">
    <text evidence="1">The sequence shown here is derived from an EMBL/GenBank/DDBJ whole genome shotgun (WGS) entry which is preliminary data.</text>
</comment>
<dbReference type="EMBL" id="SPUK01000006">
    <property type="protein sequence ID" value="TQV96292.1"/>
    <property type="molecule type" value="Genomic_DNA"/>
</dbReference>
<protein>
    <submittedName>
        <fullName evidence="1">Uncharacterized protein</fullName>
    </submittedName>
</protein>
<accession>A0A545V3K7</accession>
<evidence type="ECO:0000313" key="1">
    <source>
        <dbReference type="EMBL" id="TQV96292.1"/>
    </source>
</evidence>
<gene>
    <name evidence="1" type="ORF">IF1G_04875</name>
</gene>
<proteinExistence type="predicted"/>
<sequence length="116" mass="12890">MMVENPCVWEAELRAAKGRGRRYIPRRKDEIVLTYRSHFDPGVSFERIHFAFAVAQAAQAAPHFAVGNFGRSSLGMVGLTARRARSGSPWLTRYYSITAFQTSGCCMRLSGSLTGD</sequence>
<organism evidence="1 2">
    <name type="scientific">Cordyceps javanica</name>
    <dbReference type="NCBI Taxonomy" id="43265"/>
    <lineage>
        <taxon>Eukaryota</taxon>
        <taxon>Fungi</taxon>
        <taxon>Dikarya</taxon>
        <taxon>Ascomycota</taxon>
        <taxon>Pezizomycotina</taxon>
        <taxon>Sordariomycetes</taxon>
        <taxon>Hypocreomycetidae</taxon>
        <taxon>Hypocreales</taxon>
        <taxon>Cordycipitaceae</taxon>
        <taxon>Cordyceps</taxon>
    </lineage>
</organism>
<reference evidence="1 2" key="1">
    <citation type="journal article" date="2019" name="Appl. Microbiol. Biotechnol.">
        <title>Genome sequence of Isaria javanica and comparative genome analysis insights into family S53 peptidase evolution in fungal entomopathogens.</title>
        <authorList>
            <person name="Lin R."/>
            <person name="Zhang X."/>
            <person name="Xin B."/>
            <person name="Zou M."/>
            <person name="Gao Y."/>
            <person name="Qin F."/>
            <person name="Hu Q."/>
            <person name="Xie B."/>
            <person name="Cheng X."/>
        </authorList>
    </citation>
    <scope>NUCLEOTIDE SEQUENCE [LARGE SCALE GENOMIC DNA]</scope>
    <source>
        <strain evidence="1 2">IJ1G</strain>
    </source>
</reference>
<keyword evidence="2" id="KW-1185">Reference proteome</keyword>
<evidence type="ECO:0000313" key="2">
    <source>
        <dbReference type="Proteomes" id="UP000315783"/>
    </source>
</evidence>
<dbReference type="Proteomes" id="UP000315783">
    <property type="component" value="Unassembled WGS sequence"/>
</dbReference>